<dbReference type="Proteomes" id="UP001327560">
    <property type="component" value="Chromosome 1"/>
</dbReference>
<keyword evidence="2" id="KW-1185">Reference proteome</keyword>
<proteinExistence type="predicted"/>
<evidence type="ECO:0000313" key="1">
    <source>
        <dbReference type="EMBL" id="WOK92004.1"/>
    </source>
</evidence>
<evidence type="ECO:0000313" key="2">
    <source>
        <dbReference type="Proteomes" id="UP001327560"/>
    </source>
</evidence>
<gene>
    <name evidence="1" type="ORF">Cni_G00695</name>
</gene>
<accession>A0AAQ3PZZ3</accession>
<dbReference type="AlphaFoldDB" id="A0AAQ3PZZ3"/>
<name>A0AAQ3PZZ3_9LILI</name>
<sequence>MLLLPSRSSTLVQAMLQLLSAIRRRWRRVQWRSRKRSARVFDEAAAPSICADDDDATEAAPRRRPPRVLAALRATARAPLAVASFIARSQASEDMEARGGRLRAAEIGDLMFSEAMRYAMYM</sequence>
<dbReference type="EMBL" id="CP136890">
    <property type="protein sequence ID" value="WOK92004.1"/>
    <property type="molecule type" value="Genomic_DNA"/>
</dbReference>
<protein>
    <submittedName>
        <fullName evidence="1">Uncharacterized protein</fullName>
    </submittedName>
</protein>
<organism evidence="1 2">
    <name type="scientific">Canna indica</name>
    <name type="common">Indian-shot</name>
    <dbReference type="NCBI Taxonomy" id="4628"/>
    <lineage>
        <taxon>Eukaryota</taxon>
        <taxon>Viridiplantae</taxon>
        <taxon>Streptophyta</taxon>
        <taxon>Embryophyta</taxon>
        <taxon>Tracheophyta</taxon>
        <taxon>Spermatophyta</taxon>
        <taxon>Magnoliopsida</taxon>
        <taxon>Liliopsida</taxon>
        <taxon>Zingiberales</taxon>
        <taxon>Cannaceae</taxon>
        <taxon>Canna</taxon>
    </lineage>
</organism>
<reference evidence="1 2" key="1">
    <citation type="submission" date="2023-10" db="EMBL/GenBank/DDBJ databases">
        <title>Chromosome-scale genome assembly provides insights into flower coloration mechanisms of Canna indica.</title>
        <authorList>
            <person name="Li C."/>
        </authorList>
    </citation>
    <scope>NUCLEOTIDE SEQUENCE [LARGE SCALE GENOMIC DNA]</scope>
    <source>
        <tissue evidence="1">Flower</tissue>
    </source>
</reference>